<dbReference type="Gene3D" id="2.60.40.10">
    <property type="entry name" value="Immunoglobulins"/>
    <property type="match status" value="1"/>
</dbReference>
<dbReference type="Proteomes" id="UP000472271">
    <property type="component" value="Chromosome 5"/>
</dbReference>
<dbReference type="AlphaFoldDB" id="A0A673A4F3"/>
<dbReference type="CDD" id="cd00098">
    <property type="entry name" value="IgC1"/>
    <property type="match status" value="1"/>
</dbReference>
<feature type="domain" description="Ig-like" evidence="1">
    <location>
        <begin position="1"/>
        <end position="94"/>
    </location>
</feature>
<dbReference type="PROSITE" id="PS50835">
    <property type="entry name" value="IG_LIKE"/>
    <property type="match status" value="1"/>
</dbReference>
<dbReference type="InParanoid" id="A0A673A4F3"/>
<dbReference type="Ensembl" id="ENSSORT00005024192.1">
    <property type="protein sequence ID" value="ENSSORP00005023512.1"/>
    <property type="gene ID" value="ENSSORG00005011386.1"/>
</dbReference>
<evidence type="ECO:0000313" key="3">
    <source>
        <dbReference type="Proteomes" id="UP000472271"/>
    </source>
</evidence>
<accession>A0A673A4F3</accession>
<keyword evidence="3" id="KW-1185">Reference proteome</keyword>
<dbReference type="InterPro" id="IPR013783">
    <property type="entry name" value="Ig-like_fold"/>
</dbReference>
<proteinExistence type="predicted"/>
<evidence type="ECO:0000259" key="1">
    <source>
        <dbReference type="PROSITE" id="PS50835"/>
    </source>
</evidence>
<dbReference type="InterPro" id="IPR007110">
    <property type="entry name" value="Ig-like_dom"/>
</dbReference>
<dbReference type="PANTHER" id="PTHR19944:SF86">
    <property type="entry name" value="HLA CLASS II HISTOCOMPATIBILITY ANTIGEN, DR ALPHA CHAIN"/>
    <property type="match status" value="1"/>
</dbReference>
<dbReference type="InterPro" id="IPR050160">
    <property type="entry name" value="MHC/Immunoglobulin"/>
</dbReference>
<reference evidence="2" key="3">
    <citation type="submission" date="2025-09" db="UniProtKB">
        <authorList>
            <consortium name="Ensembl"/>
        </authorList>
    </citation>
    <scope>IDENTIFICATION</scope>
</reference>
<dbReference type="Pfam" id="PF07654">
    <property type="entry name" value="C1-set"/>
    <property type="match status" value="1"/>
</dbReference>
<protein>
    <recommendedName>
        <fullName evidence="1">Ig-like domain-containing protein</fullName>
    </recommendedName>
</protein>
<dbReference type="InterPro" id="IPR003597">
    <property type="entry name" value="Ig_C1-set"/>
</dbReference>
<reference evidence="2" key="1">
    <citation type="submission" date="2019-06" db="EMBL/GenBank/DDBJ databases">
        <authorList>
            <consortium name="Wellcome Sanger Institute Data Sharing"/>
        </authorList>
    </citation>
    <scope>NUCLEOTIDE SEQUENCE [LARGE SCALE GENOMIC DNA]</scope>
</reference>
<dbReference type="SMART" id="SM00407">
    <property type="entry name" value="IGc1"/>
    <property type="match status" value="1"/>
</dbReference>
<dbReference type="SUPFAM" id="SSF48726">
    <property type="entry name" value="Immunoglobulin"/>
    <property type="match status" value="1"/>
</dbReference>
<organism evidence="2 3">
    <name type="scientific">Sphaeramia orbicularis</name>
    <name type="common">orbiculate cardinalfish</name>
    <dbReference type="NCBI Taxonomy" id="375764"/>
    <lineage>
        <taxon>Eukaryota</taxon>
        <taxon>Metazoa</taxon>
        <taxon>Chordata</taxon>
        <taxon>Craniata</taxon>
        <taxon>Vertebrata</taxon>
        <taxon>Euteleostomi</taxon>
        <taxon>Actinopterygii</taxon>
        <taxon>Neopterygii</taxon>
        <taxon>Teleostei</taxon>
        <taxon>Neoteleostei</taxon>
        <taxon>Acanthomorphata</taxon>
        <taxon>Gobiaria</taxon>
        <taxon>Kurtiformes</taxon>
        <taxon>Apogonoidei</taxon>
        <taxon>Apogonidae</taxon>
        <taxon>Apogoninae</taxon>
        <taxon>Sphaeramia</taxon>
    </lineage>
</organism>
<evidence type="ECO:0000313" key="2">
    <source>
        <dbReference type="Ensembl" id="ENSSORP00005023512.1"/>
    </source>
</evidence>
<reference evidence="2" key="2">
    <citation type="submission" date="2025-08" db="UniProtKB">
        <authorList>
            <consortium name="Ensembl"/>
        </authorList>
    </citation>
    <scope>IDENTIFICATION</scope>
</reference>
<dbReference type="PANTHER" id="PTHR19944">
    <property type="entry name" value="MHC CLASS II-RELATED"/>
    <property type="match status" value="1"/>
</dbReference>
<sequence length="113" mass="12794">MFINCEPPEPQLNEECTLHLCIKDFCPETVTVTWTKDGELVQSGVFNTPPSLNTNGLYSMFSFLKFSPDKDDCGSMFRCQVEHSAQKESSSKINEYAIIRLGLCDPMIHCNLH</sequence>
<dbReference type="InterPro" id="IPR036179">
    <property type="entry name" value="Ig-like_dom_sf"/>
</dbReference>
<name>A0A673A4F3_9TELE</name>